<proteinExistence type="predicted"/>
<protein>
    <submittedName>
        <fullName evidence="1">Uncharacterized protein</fullName>
    </submittedName>
</protein>
<accession>A0ABQ6N7W2</accession>
<sequence>MSSEPYPWQLLRRNAWAELSSYIESASASSLVGAPVFSHTSVLTCCCQHDLPEELLRQILAKLADPGELWRRDRHGYCPLHYAACHSESLGVLELLISRCRGVLLTKVRSGQ</sequence>
<dbReference type="InterPro" id="IPR036770">
    <property type="entry name" value="Ankyrin_rpt-contain_sf"/>
</dbReference>
<dbReference type="Gene3D" id="1.25.40.20">
    <property type="entry name" value="Ankyrin repeat-containing domain"/>
    <property type="match status" value="1"/>
</dbReference>
<dbReference type="Proteomes" id="UP001165060">
    <property type="component" value="Unassembled WGS sequence"/>
</dbReference>
<name>A0ABQ6N7W2_9STRA</name>
<comment type="caution">
    <text evidence="1">The sequence shown here is derived from an EMBL/GenBank/DDBJ whole genome shotgun (WGS) entry which is preliminary data.</text>
</comment>
<evidence type="ECO:0000313" key="1">
    <source>
        <dbReference type="EMBL" id="GMI42212.1"/>
    </source>
</evidence>
<dbReference type="EMBL" id="BRYB01001053">
    <property type="protein sequence ID" value="GMI42212.1"/>
    <property type="molecule type" value="Genomic_DNA"/>
</dbReference>
<organism evidence="1 2">
    <name type="scientific">Tetraparma gracilis</name>
    <dbReference type="NCBI Taxonomy" id="2962635"/>
    <lineage>
        <taxon>Eukaryota</taxon>
        <taxon>Sar</taxon>
        <taxon>Stramenopiles</taxon>
        <taxon>Ochrophyta</taxon>
        <taxon>Bolidophyceae</taxon>
        <taxon>Parmales</taxon>
        <taxon>Triparmaceae</taxon>
        <taxon>Tetraparma</taxon>
    </lineage>
</organism>
<keyword evidence="2" id="KW-1185">Reference proteome</keyword>
<reference evidence="1 2" key="1">
    <citation type="journal article" date="2023" name="Commun. Biol.">
        <title>Genome analysis of Parmales, the sister group of diatoms, reveals the evolutionary specialization of diatoms from phago-mixotrophs to photoautotrophs.</title>
        <authorList>
            <person name="Ban H."/>
            <person name="Sato S."/>
            <person name="Yoshikawa S."/>
            <person name="Yamada K."/>
            <person name="Nakamura Y."/>
            <person name="Ichinomiya M."/>
            <person name="Sato N."/>
            <person name="Blanc-Mathieu R."/>
            <person name="Endo H."/>
            <person name="Kuwata A."/>
            <person name="Ogata H."/>
        </authorList>
    </citation>
    <scope>NUCLEOTIDE SEQUENCE [LARGE SCALE GENOMIC DNA]</scope>
</reference>
<gene>
    <name evidence="1" type="ORF">TeGR_g14994</name>
</gene>
<evidence type="ECO:0000313" key="2">
    <source>
        <dbReference type="Proteomes" id="UP001165060"/>
    </source>
</evidence>